<evidence type="ECO:0000259" key="11">
    <source>
        <dbReference type="PROSITE" id="PS52004"/>
    </source>
</evidence>
<dbReference type="SUPFAM" id="SSF53901">
    <property type="entry name" value="Thiolase-like"/>
    <property type="match status" value="2"/>
</dbReference>
<keyword evidence="8" id="KW-0511">Multifunctional enzyme</keyword>
<dbReference type="PANTHER" id="PTHR45527">
    <property type="entry name" value="NONRIBOSOMAL PEPTIDE SYNTHETASE"/>
    <property type="match status" value="1"/>
</dbReference>
<evidence type="ECO:0000256" key="9">
    <source>
        <dbReference type="ARBA" id="ARBA00029443"/>
    </source>
</evidence>
<dbReference type="InterPro" id="IPR023213">
    <property type="entry name" value="CAT-like_dom_sf"/>
</dbReference>
<dbReference type="Pfam" id="PF02801">
    <property type="entry name" value="Ketoacyl-synt_C"/>
    <property type="match status" value="2"/>
</dbReference>
<dbReference type="PROSITE" id="PS52004">
    <property type="entry name" value="KS3_2"/>
    <property type="match status" value="2"/>
</dbReference>
<dbReference type="Pfam" id="PF00501">
    <property type="entry name" value="AMP-binding"/>
    <property type="match status" value="3"/>
</dbReference>
<dbReference type="Gene3D" id="1.10.1240.100">
    <property type="match status" value="1"/>
</dbReference>
<keyword evidence="4" id="KW-0597">Phosphoprotein</keyword>
<feature type="domain" description="Carrier" evidence="10">
    <location>
        <begin position="3048"/>
        <end position="3123"/>
    </location>
</feature>
<keyword evidence="3" id="KW-0596">Phosphopantetheine</keyword>
<evidence type="ECO:0000313" key="13">
    <source>
        <dbReference type="Proteomes" id="UP000577724"/>
    </source>
</evidence>
<dbReference type="Pfam" id="PF00668">
    <property type="entry name" value="Condensation"/>
    <property type="match status" value="3"/>
</dbReference>
<dbReference type="Gene3D" id="3.30.559.30">
    <property type="entry name" value="Nonribosomal peptide synthetase, condensation domain"/>
    <property type="match status" value="3"/>
</dbReference>
<gene>
    <name evidence="12" type="ORF">HP548_26590</name>
</gene>
<feature type="domain" description="Ketosynthase family 3 (KS3)" evidence="11">
    <location>
        <begin position="3195"/>
        <end position="3618"/>
    </location>
</feature>
<organism evidence="12 13">
    <name type="scientific">Paenibacillus taichungensis</name>
    <dbReference type="NCBI Taxonomy" id="484184"/>
    <lineage>
        <taxon>Bacteria</taxon>
        <taxon>Bacillati</taxon>
        <taxon>Bacillota</taxon>
        <taxon>Bacilli</taxon>
        <taxon>Bacillales</taxon>
        <taxon>Paenibacillaceae</taxon>
        <taxon>Paenibacillus</taxon>
    </lineage>
</organism>
<evidence type="ECO:0000256" key="2">
    <source>
        <dbReference type="ARBA" id="ARBA00006432"/>
    </source>
</evidence>
<dbReference type="InterPro" id="IPR001227">
    <property type="entry name" value="Ac_transferase_dom_sf"/>
</dbReference>
<dbReference type="Pfam" id="PF00550">
    <property type="entry name" value="PP-binding"/>
    <property type="match status" value="5"/>
</dbReference>
<dbReference type="SUPFAM" id="SSF52777">
    <property type="entry name" value="CoA-dependent acyltransferases"/>
    <property type="match status" value="7"/>
</dbReference>
<evidence type="ECO:0000256" key="5">
    <source>
        <dbReference type="ARBA" id="ARBA00022679"/>
    </source>
</evidence>
<dbReference type="Gene3D" id="3.30.70.250">
    <property type="entry name" value="Malonyl-CoA ACP transacylase, ACP-binding"/>
    <property type="match status" value="1"/>
</dbReference>
<dbReference type="SMART" id="SM00827">
    <property type="entry name" value="PKS_AT"/>
    <property type="match status" value="1"/>
</dbReference>
<feature type="domain" description="Carrier" evidence="10">
    <location>
        <begin position="1985"/>
        <end position="2060"/>
    </location>
</feature>
<dbReference type="SMART" id="SM00825">
    <property type="entry name" value="PKS_KS"/>
    <property type="match status" value="2"/>
</dbReference>
<dbReference type="InterPro" id="IPR045851">
    <property type="entry name" value="AMP-bd_C_sf"/>
</dbReference>
<dbReference type="NCBIfam" id="TIGR01733">
    <property type="entry name" value="AA-adenyl-dom"/>
    <property type="match status" value="3"/>
</dbReference>
<dbReference type="InterPro" id="IPR016039">
    <property type="entry name" value="Thiolase-like"/>
</dbReference>
<dbReference type="Pfam" id="PF00698">
    <property type="entry name" value="Acyl_transf_1"/>
    <property type="match status" value="1"/>
</dbReference>
<reference evidence="12 13" key="1">
    <citation type="submission" date="2020-05" db="EMBL/GenBank/DDBJ databases">
        <title>Genome Sequencing of Type Strains.</title>
        <authorList>
            <person name="Lemaire J.F."/>
            <person name="Inderbitzin P."/>
            <person name="Gregorio O.A."/>
            <person name="Collins S.B."/>
            <person name="Wespe N."/>
            <person name="Knight-Connoni V."/>
        </authorList>
    </citation>
    <scope>NUCLEOTIDE SEQUENCE [LARGE SCALE GENOMIC DNA]</scope>
    <source>
        <strain evidence="12 13">DSM 19942</strain>
    </source>
</reference>
<dbReference type="Gene3D" id="3.40.50.980">
    <property type="match status" value="6"/>
</dbReference>
<dbReference type="InterPro" id="IPR036736">
    <property type="entry name" value="ACP-like_sf"/>
</dbReference>
<evidence type="ECO:0000256" key="1">
    <source>
        <dbReference type="ARBA" id="ARBA00001957"/>
    </source>
</evidence>
<dbReference type="CDD" id="cd19531">
    <property type="entry name" value="LCL_NRPS-like"/>
    <property type="match status" value="2"/>
</dbReference>
<dbReference type="Gene3D" id="1.10.1200.10">
    <property type="entry name" value="ACP-like"/>
    <property type="match status" value="5"/>
</dbReference>
<dbReference type="InterPro" id="IPR018201">
    <property type="entry name" value="Ketoacyl_synth_AS"/>
</dbReference>
<dbReference type="InterPro" id="IPR014030">
    <property type="entry name" value="Ketoacyl_synth_N"/>
</dbReference>
<feature type="domain" description="Carrier" evidence="10">
    <location>
        <begin position="5057"/>
        <end position="5131"/>
    </location>
</feature>
<comment type="similarity">
    <text evidence="9">In the C-terminal section; belongs to the NRP synthetase family.</text>
</comment>
<keyword evidence="6" id="KW-0677">Repeat</keyword>
<dbReference type="CDD" id="cd00833">
    <property type="entry name" value="PKS"/>
    <property type="match status" value="2"/>
</dbReference>
<dbReference type="Pfam" id="PF00109">
    <property type="entry name" value="ketoacyl-synt"/>
    <property type="match status" value="2"/>
</dbReference>
<dbReference type="Proteomes" id="UP000577724">
    <property type="component" value="Unassembled WGS sequence"/>
</dbReference>
<dbReference type="SUPFAM" id="SSF52151">
    <property type="entry name" value="FabD/lysophospholipase-like"/>
    <property type="match status" value="2"/>
</dbReference>
<name>A0ABX2MU77_9BACL</name>
<dbReference type="PROSITE" id="PS00455">
    <property type="entry name" value="AMP_BINDING"/>
    <property type="match status" value="3"/>
</dbReference>
<dbReference type="Gene3D" id="3.30.559.10">
    <property type="entry name" value="Chloramphenicol acetyltransferase-like domain"/>
    <property type="match status" value="4"/>
</dbReference>
<dbReference type="PROSITE" id="PS00606">
    <property type="entry name" value="KS3_1"/>
    <property type="match status" value="1"/>
</dbReference>
<keyword evidence="7" id="KW-0045">Antibiotic biosynthesis</keyword>
<dbReference type="EMBL" id="JABMCC010000118">
    <property type="protein sequence ID" value="NUU57657.1"/>
    <property type="molecule type" value="Genomic_DNA"/>
</dbReference>
<dbReference type="CDD" id="cd12117">
    <property type="entry name" value="A_NRPS_Srf_like"/>
    <property type="match status" value="1"/>
</dbReference>
<dbReference type="NCBIfam" id="NF003417">
    <property type="entry name" value="PRK04813.1"/>
    <property type="match status" value="3"/>
</dbReference>
<dbReference type="GeneID" id="97134328"/>
<evidence type="ECO:0000256" key="4">
    <source>
        <dbReference type="ARBA" id="ARBA00022553"/>
    </source>
</evidence>
<dbReference type="Gene3D" id="2.30.38.10">
    <property type="entry name" value="Luciferase, Domain 3"/>
    <property type="match status" value="3"/>
</dbReference>
<dbReference type="Pfam" id="PF16197">
    <property type="entry name" value="KAsynt_C_assoc"/>
    <property type="match status" value="2"/>
</dbReference>
<dbReference type="InterPro" id="IPR014031">
    <property type="entry name" value="Ketoacyl_synth_C"/>
</dbReference>
<dbReference type="InterPro" id="IPR016035">
    <property type="entry name" value="Acyl_Trfase/lysoPLipase"/>
</dbReference>
<evidence type="ECO:0000313" key="12">
    <source>
        <dbReference type="EMBL" id="NUU57657.1"/>
    </source>
</evidence>
<comment type="caution">
    <text evidence="12">The sequence shown here is derived from an EMBL/GenBank/DDBJ whole genome shotgun (WGS) entry which is preliminary data.</text>
</comment>
<proteinExistence type="inferred from homology"/>
<evidence type="ECO:0000256" key="6">
    <source>
        <dbReference type="ARBA" id="ARBA00022737"/>
    </source>
</evidence>
<accession>A0ABX2MU77</accession>
<dbReference type="InterPro" id="IPR001242">
    <property type="entry name" value="Condensation_dom"/>
</dbReference>
<feature type="domain" description="Carrier" evidence="10">
    <location>
        <begin position="972"/>
        <end position="1047"/>
    </location>
</feature>
<comment type="cofactor">
    <cofactor evidence="1">
        <name>pantetheine 4'-phosphate</name>
        <dbReference type="ChEBI" id="CHEBI:47942"/>
    </cofactor>
</comment>
<dbReference type="Gene3D" id="3.30.300.30">
    <property type="match status" value="3"/>
</dbReference>
<dbReference type="SUPFAM" id="SSF55048">
    <property type="entry name" value="Probable ACP-binding domain of malonyl-CoA ACP transacylase"/>
    <property type="match status" value="1"/>
</dbReference>
<dbReference type="InterPro" id="IPR020841">
    <property type="entry name" value="PKS_Beta-ketoAc_synthase_dom"/>
</dbReference>
<dbReference type="InterPro" id="IPR010071">
    <property type="entry name" value="AA_adenyl_dom"/>
</dbReference>
<keyword evidence="13" id="KW-1185">Reference proteome</keyword>
<dbReference type="Gene3D" id="3.40.366.10">
    <property type="entry name" value="Malonyl-Coenzyme A Acyl Carrier Protein, domain 2"/>
    <property type="match status" value="2"/>
</dbReference>
<dbReference type="InterPro" id="IPR020845">
    <property type="entry name" value="AMP-binding_CS"/>
</dbReference>
<dbReference type="InterPro" id="IPR014043">
    <property type="entry name" value="Acyl_transferase_dom"/>
</dbReference>
<dbReference type="InterPro" id="IPR016036">
    <property type="entry name" value="Malonyl_transacylase_ACP-bd"/>
</dbReference>
<dbReference type="SMART" id="SM00823">
    <property type="entry name" value="PKS_PP"/>
    <property type="match status" value="5"/>
</dbReference>
<dbReference type="InterPro" id="IPR032821">
    <property type="entry name" value="PKS_assoc"/>
</dbReference>
<feature type="domain" description="Ketosynthase family 3 (KS3)" evidence="11">
    <location>
        <begin position="1067"/>
        <end position="1490"/>
    </location>
</feature>
<sequence length="5614" mass="629663">MNRKTVELSETQKGIYFDCQMNDPASYNISASIQIKPLKLDMFHRAIELLMYEQVVLRARIEIQRDVPVLTVHEEMDPEFVFRDLSDEKQEDLKEKQLKAWIEECIGTPFSLEEGPLFRMMVIQMDENRHILTMCIHHLICDGISLELFKNKLIHLYSCLLLEQPVDVKQDEGFISYVEAENQKLQDNQYNREQAYWMSQMNGAEPLALQHDYPAGASQEGLGYELRFDISESLMTDITQVSKDNEVTVFMFFMGAFAILMNKYAGTQDITFSSPYSHRPGMDLEETIGCFVHMLPMRFHLDPESTLTPLLQQVAATWMETYRHIGYPNNLIVRDSMLQARPGSPSLFDISFVYDSYEEEDAFGTHMLEQDQVTFPGDLMVILYRSPQGTQLKLQYKSNLFHADSMNRMGQRFLYLLEQLAASPEKSIREFSLLMQEERETLLHELNQTAYFPYIPQHIIDVFHEKVARFPDRVALLEGSQHQTYAEVNAKANQLANQIMARKSRDNEAVGVQMPRSSDLVIALLAVLKAGCAFVPVDPAYPFSRKSYIVADASISIVLAIQPEEEDKLLDVHFIYTADGHAYTGDCSNPGHELNPHSLAYIMYTSGSTGKPKGVMIENHSVVNTLLDLERRFPVQANDVYLLKTAYTFDVSATELFGWFMGEGALSILEPGAEKDPSRIASTVAAHQVTHINFVPTLFRLFLETMELRSDLSPLETLKWVFVGGEAVTPDIIQKYNKLGIRASLENVYGPTECTIWVSHYALSNYEGPGTVPIGFPLNESRWYVVGSDNSLQPVGIPGELCLSGVGLARGYLNLEQMTHEKFVLNPFYEEGQDPEYFRYMYRTGDLVRSLPSGTIEYLGRIDFQVKFQGARLETGEIENGLSSYPGIIQSVVVMKSFEGRPGLLCAYYLSEQELPASQLREHLSNSLPAYMIPSVFIHKSEFPLNSSGKIDRNALMADMTHTHASSTIYAAPVTELEKIVAAVWSQVLGVEKVGRDDHFFDLGGNSFSVIQAHNKLKHYTDVDFPVPRFFECPTLRQFAAQEQAEEVYTLPSEREKMFQRRAGIQREDIAIVGMAVNVPGAEDIREFWSNLVERRESIHFYSDEELRELGVDETLLRSPRYVKAKGRANGIDEFDAGFFDYTPGEAKMMSPQFRLLYQGIWEALEDAGCKPDEAGKVGVFLGGSDDFEWYRQVLYNDANYSSKYEAFTLSTNHFLATRMAYKLNLKGPAYTALTGCSTSLVTPHLACQSLIVGECDVAVAGGITVELPNEGGYLYEDGMMFSADGHCRPFDADASGTVFSNGMGIVVLKRVSDALHDGDHIYGVIKGSAINNDGQEKLSFLAPSVSGQTEVIQDAYKVAGVDPETVSYIEAHGTGTLLGDPIEVNSLTRAFASDQKQFCYLGSVKGNVGHMDTAAGVVGLIKVALSLGQGYIPGTANYEKPNPKIDFSNTPFKINAHGVNWKQANDGLLRAGINSFGVGGTNAHMVLEEAPEMENCSPDDDVNLLLFSAKTEHSLNRTAERIMEHLLEQPQTSVSNAAWTLQTGRSVFAYRKALVVDKTWRDHPEKLLQQLQKARVVHQSPQGSRPVFFMFPGQGSQYQGMGAELYKSAEQSGIAPLFRSYIQEILDLLPAEEREDMLSVVYGDQQPERINQTEYSQFALFMTGYAMAKSLLDLGIRPDGMIGHSIGELAAAAVAGVFELQDAVQMVRLRGRLMQQQQPGVMLAIMADAARVKLQLEQDEDVWLALVNTTGSCVVGGTAASIARMEAKAERQGWKCVRVKTSHAFHTPMMDRAATEFGRYLAEHSLHEPAIPLLSNTSGTWARSDEITSHDYWSRHILQPVLFEANLAEVLKDDRAVLIEVGAGRTLSSFVRQHTRSRDSQTVLNMLRHVKESEQDHVYVSRRLAELWCEGIELNWKVLKGEMIRRKCSLPTYVFQKQFYPVGVSLSETSISDRIGNRNERMVSERKQAGRSAPLAGAGEVYNGGPDQLKQVVLEAYRTIFGIEDLEEDVNFFAVGGDSLKAVSLSASIRSYTGIQPEVADVFNYSTPVQLAEHIYELAKPDLNLQGQQTIHPAAKMEAYPISPAQMRMYTQAMLDPGSTAYNLPSATIIEGDLNPRKVEAALEKLVQQHEVLRTSFEIRGDQVVQLIHPSARLEMGYAQKELANDQEVTSLIQSLIRPFDLKQTPLMRVDLIRIGERKHLLFFDIHHIIADGTSVEIITRDFNTLYFGGECAARLQYKDYAVWQQQRLASQGYQSHQAFWLEHLGPSVPALQLPLDHARPSQRTMKGERLHFTLSPSLTERLHKLASSSESSMYMVMLSVWNLLLAQHTGQEDIVVGTPVAGRLQEEIRETVGMFVNMLAMRNFPARGRVYSDFLRELKQHTLDAFAYQEYPFNELVTQLGAKRELNRNSIFDVCFDYQNMELHGLELDGLFFSSLPVETGTSTYDLLLTCQENREKQVMEGYLEFSLDVFERTTIQKFMEDFIGLCELVVQQPDLSVSELLEQNSHSREPAMHPLVGPHLIYDYTLGLHSLFEQQAKLVPDKVALLTASGAALTYRELDEKANTLAWKLLDQGVRRDEPVGIMSRRNEALIIMLLAVLKAGAAYVPLDPAFPEQRILNMIEDSRMNLVLCTSGEEDTVAFDGVRMIYDPMVVDVRSSLNPHVDVLPSDLSCVIFTSGSTGRPKGVMITHEAMVNFVEDIRSRGIFAEETDRVISVTTISFDIFGFEVWTPLCTGYSLYLADEQEQLDPVLASLRIREHGVTHILSTVSRIKAFVENTDFAKGLGNLKCILTGGERVPAGLLSDLKRLSSARVFNMYGPTETTIWSTTKELHDPDSITIGNPIANTEVYIVDEQGAMLPHGSYGELCIAGKGLSRGYLNNPAETEARFIANSNVLGGRLYRTGDLACIQPDREIQLLGRLDQQVKIRGYRIEMNEIEQAAMAHELIREAVVKTEGNEPHQLQIILFYSLKPEVALMGNEGDAMLRSWLRERLPQYMMPSRLIRLDKLPVLPNGKLNRSALHLADEEAKHMAGALPAYSASLQGAEQAKAALQQMLVGAWKEVLNVDHVGVNDHFFDIGGNSLGLILINNRLNTYLDQSVPLVQLFEHSSIASLVEHLMSGQVASPVSPSIRMSHAHELAMGAQVEEVKLASSSAPYELNQAETEQARLESREQEAFEQQPPVLSKQAAVTPASSDIAVIGMAGHFPGSRSIDEFWANLMEGKEGITRLTEKDLTDAGVRPDSFEHPDYVRAKGALQDTEFFDSEFFEYPQQESNIMDPQIRLLHQCSWEALEHAGCDPYSYEGSIGLFAGSGLSLPWMVQFLGRSGNLLQAFEAMTLNEKDYITTRVSHKLNLTGPSMAVQTACSTSLVAIHQAAESLIRGECDVALAGGVSISYPLREGYLWHEGMIYSKDGHCRPFDEQASGTVSGNGCGMVVLKSLSKALRDGDHIYGVIKGSAINNDGLDKIGYTAPSVAGQVKVIEAALQRSGIAPSEISYLEAHGTGTKLGDPIEIEALRQSWGTADQNYCALGSVKANIGHLDAAAGVAGFIKTVLTLYHRVAPPQIHMQRTNPMLNLEHSPFYINTEAQPFSNPAQVLRAGVSSFGIGGTNAHVILEQPPVQERHVNYQSVQLLPFSAKSETALERTYESVLQAIHTMPEQLSDAAWTLQKGRSRFKHRRVMVAVDGYIPPRGQAGDYETRASIAEGRPKVIFDLDGTANWEARKIRELYASVYRSQPSEAFKLHFEEILSLFESKEQYAIRQGMGRPLTDSGLERMHCFVVQYALFRTVMQFGIQPDAVCGQGVGELVGLVISGALEPVHAVPLLYGKEDWSWQEGALSDGLAGRLTDEYAADLVSRIRPLCSREMLFPLQNRESFSESAGDRSLLWITVSPQQDKIQSFKNVYSTSNVISLLENRPGSLEADVYFIKMLGSCWCSGIELDWAQLYGTDRGRIMSLPTYSFDPIPHKHDVPLYQLAGMPQAAASSEQAVESSLSAAAGFSMTENEIQAALLQLWQELLGCDSVDPEDDFFQLGGHSLKAISLVSRIKEVFGLHSGLDDVFEHSGFAQMVQWISEHQSASNYGSMNSIPPVKQKDRYKTTSAQRRMYVMHEWMNGESTAYNLASFYRINGELDIAQFQTIMDALIQRHESFRTRFEMVDGELFQIVEDQVPKVVEVLESESMAIEHVQHWVQPFNLTCAPLIRVKLARLSTREHILFIDMHHIISDQSSIAILMQEFARMYQGEALEPLHIQYKDYAEWLHERTLHGVSAEDAEFWKQQFTDIPTPLELLTDYPRHEATSYRGDRLSIALDELLSGQVNEFCTRHGITPYMLFMATLNVLIWKYTAQDDLVVGTAVAGREQPELDSVVGMFVNMLAIRTSMHEELSIVDYVQGVRDKLLSCYAHQQYPYEALVEQLGLFGDTSRNPLFDVVLNYINMGTADPEVGELTFVPWMEGSVEAKFDQTWTVAEHEQYYTVELEYRKDLFRAESMQLMLDKFRYILSQMTTSDVERIRQISLTLPEEEEWLIYGVNDNAIEYPRDATIPQLFEEQVRLNGQQTALVWEDAEWSYADLNQRVQWLSSRLMSEGVKSGSSIALILDRGPIQMVSILATLKAGCSYVPIDPASPPVRIEFILKDSGASVLLTEREYAVTWQSVVPCIVPADELEGFISPSMTELENDMEGNDTGDMGITALDPAYIIYTSGSTGTPKGTVMSHRNVIKVMKTSNFVTVVPEDRVLQISNYAFDGSIFDIFASLINGATLVLISKEVTLDMTSLADVIRQQRITVFFITTSLFNLLVDWDAECLKNVRRVMFGGEAASVSHANKALAVVGPGKLLNGYGPTEATFFASYHLLEQMEPYSGSLPIGYPLSNTALYVLDDGLRPVPPNVPGELYISGDAVGIGYLNRQELTSKHFLDDPFRKGERMYKTGDIVKRLVDGSLMFIERADFQVKIRGFRIELSEISNCMERLAGVRDAYVMTAADASGSLYITAYYTCESHTVIHAEELRRELQQRLPEYMVPAQIQRLDHLPINANGKVDRKALSEMQEVPSVFNEEKSPRTRVERTILDAMRQVLGNPAFGMEDHFFQSGGHSLKAIAFTQILSKEGIAIKVNELFQYPTVRGLVNLVQIRPQASVLYEESLQIQSPITIPQDIPLHENQLDSLVLHVINSCNQVSSFMAGTTTVDRFPLSPIQQAHVSATSRASGFITTLEGDLNEQAVKALILRVVARHQLLHSIIYETDTLNWNQCDLSLAADMLQQLIPYLDTRHYAQATLERLEHRLAQTLLHQIYNLNELPWRLCILRTGNREHKFFWSFDHLAFDGMSAEIIKQQLELEAFNIQQGFETVHPYNVLKYEDYVRLVFNGPAGVDENELEQQFSLRLWEECNSSITNKLQETERPQSSSIMVELPRAGKENVDDWWASFRSFADIIATYLDVNQLPVALVHYGREYGEQSFYNHVGEFLDLIPVLVGRDFTQEDLIKQLDWVKRHHINFMALAQEAPVSADYAVIQKHLGAAYRKTADQEHRNLILFNYQGFISSREAVPMLETSDEHDLSSALAQFEWVIHYDEEYLYVHLTCQAGLDTKRLQQLIHQQIGSDVKVKVHNEAVEVQHVQ</sequence>
<feature type="domain" description="Carrier" evidence="10">
    <location>
        <begin position="4002"/>
        <end position="4077"/>
    </location>
</feature>
<dbReference type="RefSeq" id="WP_175383294.1">
    <property type="nucleotide sequence ID" value="NZ_CBCRYD010000007.1"/>
</dbReference>
<evidence type="ECO:0000259" key="10">
    <source>
        <dbReference type="PROSITE" id="PS50075"/>
    </source>
</evidence>
<dbReference type="Gene3D" id="3.40.47.10">
    <property type="match status" value="2"/>
</dbReference>
<dbReference type="InterPro" id="IPR020806">
    <property type="entry name" value="PKS_PP-bd"/>
</dbReference>
<dbReference type="PANTHER" id="PTHR45527:SF1">
    <property type="entry name" value="FATTY ACID SYNTHASE"/>
    <property type="match status" value="1"/>
</dbReference>
<evidence type="ECO:0000256" key="3">
    <source>
        <dbReference type="ARBA" id="ARBA00022450"/>
    </source>
</evidence>
<dbReference type="Gene3D" id="3.30.70.3290">
    <property type="match status" value="2"/>
</dbReference>
<protein>
    <submittedName>
        <fullName evidence="12">Amino acid adenylation domain-containing protein</fullName>
    </submittedName>
</protein>
<dbReference type="CDD" id="cd05930">
    <property type="entry name" value="A_NRPS"/>
    <property type="match status" value="2"/>
</dbReference>
<keyword evidence="5" id="KW-0808">Transferase</keyword>
<evidence type="ECO:0000256" key="7">
    <source>
        <dbReference type="ARBA" id="ARBA00023194"/>
    </source>
</evidence>
<comment type="similarity">
    <text evidence="2">Belongs to the ATP-dependent AMP-binding enzyme family.</text>
</comment>
<dbReference type="SUPFAM" id="SSF56801">
    <property type="entry name" value="Acetyl-CoA synthetase-like"/>
    <property type="match status" value="3"/>
</dbReference>
<dbReference type="InterPro" id="IPR009081">
    <property type="entry name" value="PP-bd_ACP"/>
</dbReference>
<dbReference type="InterPro" id="IPR000873">
    <property type="entry name" value="AMP-dep_synth/lig_dom"/>
</dbReference>
<dbReference type="PROSITE" id="PS50075">
    <property type="entry name" value="CARRIER"/>
    <property type="match status" value="5"/>
</dbReference>
<evidence type="ECO:0000256" key="8">
    <source>
        <dbReference type="ARBA" id="ARBA00023268"/>
    </source>
</evidence>
<dbReference type="SUPFAM" id="SSF47336">
    <property type="entry name" value="ACP-like"/>
    <property type="match status" value="5"/>
</dbReference>